<organism evidence="2 3">
    <name type="scientific">Dendrobium nobile</name>
    <name type="common">Orchid</name>
    <dbReference type="NCBI Taxonomy" id="94219"/>
    <lineage>
        <taxon>Eukaryota</taxon>
        <taxon>Viridiplantae</taxon>
        <taxon>Streptophyta</taxon>
        <taxon>Embryophyta</taxon>
        <taxon>Tracheophyta</taxon>
        <taxon>Spermatophyta</taxon>
        <taxon>Magnoliopsida</taxon>
        <taxon>Liliopsida</taxon>
        <taxon>Asparagales</taxon>
        <taxon>Orchidaceae</taxon>
        <taxon>Epidendroideae</taxon>
        <taxon>Malaxideae</taxon>
        <taxon>Dendrobiinae</taxon>
        <taxon>Dendrobium</taxon>
    </lineage>
</organism>
<accession>A0A8T3C566</accession>
<sequence>MKPKQKHLAEQLKNSSGNHAETFAEQVKNSSGNHPEMIEESFGVDSGPNVNILVSNDQSRAMLHNNAAEVFPKSILFRDFGSGVTIKDHQNGQYNRSTTFCEDKPICSQIQRLGDYNNSYATGIKETQALGWSIQTENRSGGVKINGLDRPASPANYPPLSNAKRPRKQINSPIQNISKENHSYGKAPNGVYLKNQLLESAADEFHDGKYCSLDEPELEAMIFIEDDIEVQRQTNEEDNYIIPSINS</sequence>
<proteinExistence type="predicted"/>
<name>A0A8T3C566_DENNO</name>
<evidence type="ECO:0000313" key="2">
    <source>
        <dbReference type="EMBL" id="KAI0524945.1"/>
    </source>
</evidence>
<dbReference type="AlphaFoldDB" id="A0A8T3C566"/>
<dbReference type="EMBL" id="JAGYWB010000004">
    <property type="protein sequence ID" value="KAI0524945.1"/>
    <property type="molecule type" value="Genomic_DNA"/>
</dbReference>
<feature type="region of interest" description="Disordered" evidence="1">
    <location>
        <begin position="1"/>
        <end position="43"/>
    </location>
</feature>
<comment type="caution">
    <text evidence="2">The sequence shown here is derived from an EMBL/GenBank/DDBJ whole genome shotgun (WGS) entry which is preliminary data.</text>
</comment>
<reference evidence="2" key="1">
    <citation type="journal article" date="2022" name="Front. Genet.">
        <title>Chromosome-Scale Assembly of the Dendrobium nobile Genome Provides Insights Into the Molecular Mechanism of the Biosynthesis of the Medicinal Active Ingredient of Dendrobium.</title>
        <authorList>
            <person name="Xu Q."/>
            <person name="Niu S.-C."/>
            <person name="Li K.-L."/>
            <person name="Zheng P.-J."/>
            <person name="Zhang X.-J."/>
            <person name="Jia Y."/>
            <person name="Liu Y."/>
            <person name="Niu Y.-X."/>
            <person name="Yu L.-H."/>
            <person name="Chen D.-F."/>
            <person name="Zhang G.-Q."/>
        </authorList>
    </citation>
    <scope>NUCLEOTIDE SEQUENCE</scope>
    <source>
        <tissue evidence="2">Leaf</tissue>
    </source>
</reference>
<feature type="region of interest" description="Disordered" evidence="1">
    <location>
        <begin position="145"/>
        <end position="166"/>
    </location>
</feature>
<gene>
    <name evidence="2" type="ORF">KFK09_004335</name>
</gene>
<protein>
    <submittedName>
        <fullName evidence="2">Uncharacterized protein</fullName>
    </submittedName>
</protein>
<evidence type="ECO:0000256" key="1">
    <source>
        <dbReference type="SAM" id="MobiDB-lite"/>
    </source>
</evidence>
<evidence type="ECO:0000313" key="3">
    <source>
        <dbReference type="Proteomes" id="UP000829196"/>
    </source>
</evidence>
<dbReference type="Proteomes" id="UP000829196">
    <property type="component" value="Unassembled WGS sequence"/>
</dbReference>
<keyword evidence="3" id="KW-1185">Reference proteome</keyword>